<dbReference type="PANTHER" id="PTHR47357:SF1">
    <property type="entry name" value="SPINDLE POLE BODY COMPONENT 110"/>
    <property type="match status" value="1"/>
</dbReference>
<reference evidence="4 5" key="1">
    <citation type="submission" date="2018-06" db="EMBL/GenBank/DDBJ databases">
        <title>Comparative genomics of downy mildews reveals potential adaptations to biotrophy.</title>
        <authorList>
            <person name="Fletcher K."/>
            <person name="Klosterman S.J."/>
            <person name="Derevnina L."/>
            <person name="Martin F."/>
            <person name="Koike S."/>
            <person name="Reyes Chin-Wo S."/>
            <person name="Mou B."/>
            <person name="Michelmore R."/>
        </authorList>
    </citation>
    <scope>NUCLEOTIDE SEQUENCE [LARGE SCALE GENOMIC DNA]</scope>
    <source>
        <strain evidence="4 5">R13</strain>
    </source>
</reference>
<feature type="coiled-coil region" evidence="1">
    <location>
        <begin position="2057"/>
        <end position="2095"/>
    </location>
</feature>
<protein>
    <recommendedName>
        <fullName evidence="6">Ig-like domain-containing protein</fullName>
    </recommendedName>
</protein>
<evidence type="ECO:0000313" key="5">
    <source>
        <dbReference type="Proteomes" id="UP000286097"/>
    </source>
</evidence>
<dbReference type="Gene3D" id="1.10.287.1490">
    <property type="match status" value="1"/>
</dbReference>
<feature type="coiled-coil region" evidence="1">
    <location>
        <begin position="2138"/>
        <end position="2262"/>
    </location>
</feature>
<feature type="chain" id="PRO_5018603241" description="Ig-like domain-containing protein" evidence="3">
    <location>
        <begin position="20"/>
        <end position="2354"/>
    </location>
</feature>
<gene>
    <name evidence="4" type="ORF">DD237_006928</name>
</gene>
<feature type="coiled-coil region" evidence="1">
    <location>
        <begin position="1467"/>
        <end position="2031"/>
    </location>
</feature>
<feature type="signal peptide" evidence="3">
    <location>
        <begin position="1"/>
        <end position="19"/>
    </location>
</feature>
<feature type="compositionally biased region" description="Polar residues" evidence="2">
    <location>
        <begin position="707"/>
        <end position="719"/>
    </location>
</feature>
<feature type="compositionally biased region" description="Basic and acidic residues" evidence="2">
    <location>
        <begin position="720"/>
        <end position="729"/>
    </location>
</feature>
<keyword evidence="3" id="KW-0732">Signal</keyword>
<keyword evidence="1" id="KW-0175">Coiled coil</keyword>
<feature type="compositionally biased region" description="Polar residues" evidence="2">
    <location>
        <begin position="734"/>
        <end position="748"/>
    </location>
</feature>
<dbReference type="GO" id="GO:0005200">
    <property type="term" value="F:structural constituent of cytoskeleton"/>
    <property type="evidence" value="ECO:0007669"/>
    <property type="project" value="TreeGrafter"/>
</dbReference>
<organism evidence="4 5">
    <name type="scientific">Peronospora effusa</name>
    <dbReference type="NCBI Taxonomy" id="542832"/>
    <lineage>
        <taxon>Eukaryota</taxon>
        <taxon>Sar</taxon>
        <taxon>Stramenopiles</taxon>
        <taxon>Oomycota</taxon>
        <taxon>Peronosporomycetes</taxon>
        <taxon>Peronosporales</taxon>
        <taxon>Peronosporaceae</taxon>
        <taxon>Peronospora</taxon>
    </lineage>
</organism>
<feature type="coiled-coil region" evidence="1">
    <location>
        <begin position="1210"/>
        <end position="1279"/>
    </location>
</feature>
<feature type="coiled-coil region" evidence="1">
    <location>
        <begin position="1396"/>
        <end position="1430"/>
    </location>
</feature>
<feature type="coiled-coil region" evidence="1">
    <location>
        <begin position="909"/>
        <end position="1183"/>
    </location>
</feature>
<feature type="region of interest" description="Disordered" evidence="2">
    <location>
        <begin position="702"/>
        <end position="761"/>
    </location>
</feature>
<dbReference type="VEuPathDB" id="FungiDB:DD237_006928"/>
<feature type="coiled-coil region" evidence="1">
    <location>
        <begin position="818"/>
        <end position="876"/>
    </location>
</feature>
<feature type="coiled-coil region" evidence="1">
    <location>
        <begin position="1308"/>
        <end position="1342"/>
    </location>
</feature>
<accession>A0A3R7XTY6</accession>
<dbReference type="EMBL" id="QKXF01000248">
    <property type="protein sequence ID" value="RQM13572.1"/>
    <property type="molecule type" value="Genomic_DNA"/>
</dbReference>
<evidence type="ECO:0000256" key="3">
    <source>
        <dbReference type="SAM" id="SignalP"/>
    </source>
</evidence>
<proteinExistence type="predicted"/>
<evidence type="ECO:0008006" key="6">
    <source>
        <dbReference type="Google" id="ProtNLM"/>
    </source>
</evidence>
<dbReference type="GO" id="GO:0005856">
    <property type="term" value="C:cytoskeleton"/>
    <property type="evidence" value="ECO:0007669"/>
    <property type="project" value="TreeGrafter"/>
</dbReference>
<comment type="caution">
    <text evidence="4">The sequence shown here is derived from an EMBL/GenBank/DDBJ whole genome shotgun (WGS) entry which is preliminary data.</text>
</comment>
<sequence length="2354" mass="269399">MAFFSIVAVLQVLLTDILATDMTSCWKINGSTSSMTTLGVYNGSDCAVDVTIFTVAASYVPKENVAMRWGLQLNADSTNAMDVPIPPNAMATLDSDTTVQILSTYVRTCVSRTQCMPSIMDDKTFTTAQSGNFSSSTDMTYFETLNGLSFEAEGNYTVAAVAVLGNSDNTLLLYYFQSITDIFVTKQAQVEAVKFDGHSTYCRVTAQNPIDYQLRVDALLASSESSEVEVIIGVKDVVQANRGFDVVWIATLSRNVSKEIILPSPLKAISVGDKQKNHYTVVSSLVKMCERDVGCNEYSRTVTISSAQVYANFTSASTVSFHVSRIVVPSIGWYTGFAQVTMAGNDVTLQRYDFIKYFEIFATEENVAGQMESEKLAKGGSESYCWGVGAGADSKSVDAASVMFSGKSSNCPYTINMTASTTTLSLDDDVIVSWTVARQPENTVTGEMAVNGTTVYDVLTNEYVNLPQGNIYYCNGTKCSPFSEKKTLMYSAPATNFSAISGMAQFSSKVAFSSEGTYALMAHAVVPNGDDFRFDVASQIRVTVTAPAVLSSTEEASHSNIGLIVGLPLGCAALVCLVVFGLAVRRRRTRQKVAQQKEQRHSFFGFPPLSNTNELASTSFNSGHGSDASGHFMYRKAQRSPLDMPRASSLSYDLNSRTSFAKAGNEVSGYSFIFSDSEPSYSSGKCVMDVAMSCELNHHQDEEMDETVSSIPTTFSTPCRRQDKTRDGFKFSVTPESSRQRLSTSRGRTGTAGLEESPARYSPSKVKAAVRSFADFLHFLEQEEHQQEHALMPVIIQRFAELGAVIESQKRHIDRWKGKELDLAIEEAQQNLELIRELGETIEKQELQIAGDKVEKQKWEEKYQLAAQEIESLKKQGTYQIQQLRSEVAMLRQAGVDVETKLKERDVSLETLRKKNDTLHSQLERLEHDSSVIVQENTTLKQQRAHQSDEMHTLEQEIDELREHSESVVNKATELEQDVKTWQTKYEEKEHRNNELENALNHSRQELGQREGDLEHLMGENRKLQEHIERMAQEHEKHLAEQHKYRNEAEAELQRLNQTLQQESTRFQNLKKEAGEMRAQIEAQAMSAMSQREQQLLDEKSRLEEELQHQFGKINEENIELRAKIENLKDTNRRQSTEIGQLMATSQELNQQYQSRNADTQRMQQLTEELARAKYQIEHLVKETATKDSAHEETMKSQSADFENQYSNFVSQVEGQLDALTRENEQLRSDLDEAAKKLDMYEGKLSAQGKELDKWRKECETLQHQLQDVTREYDSLKRELDHNVYELELQKMKNAEVRAQTEQFLSPDNEFRKEVDLLQSERVRLEEQNQELQRHIEAIRVEADARLNEAQQVHNHSREQEAAHENTVRLLYEEKEAINRNMMDLASEKSALEFQVMTANNDVERWKSSVQQLENDKRGLEFRIQEVMRQATEQIETQKHSAAMATEDGRTQLQTLTAHMNEGHYQVRSLQETITLLEEKLRAQQYEYESLRMKNEQLSIQLEYLQNEKRGLEDILPSLLRESQSGVEEDLSQKLERFVREMDRQVQKASEKAVHLQAVLDSKLESEQLRLSDERTKLEEENAKLQRELANYAAELEKLDAELLELQREREKQNHIQDEMHQTIAAHEAEKWARSSASNEFEHLEAAYEELKTTHDRTKTELMAQLNKKEIEVADLRDDVTELQSRLDQEKEMSRHLMDRSYNGKQERTQIEKDLEIQMKELEVTVKYLQHKLQVREQSAEGNEYQARVKELEVSVEHLQHELEVSESTATEQQAQVKELEALVKQLQDKLKASEKIAAGSEHQARVKELEAQVKHFQQEKLRVSEQQSAESYELQARVDELETQVKQLQHELQVSEQSITGREQRVMHEKLQKEREYRSMQARYDNLAVENATTVTKLDAKVTEVDHLHQEIKQLQDEIEQLQDEIERLHVEIRDNTAEMDNARSHLHVSEELSLKLENMQNELTAHENEAREHKFALAAKDKELQHAREDVDELKCQLRNELQKKEEEVASLKRQNLKFQEQLKQIAQAKLAPKRLDKADSKAHETPMREDKEFYERLLQREEELTSQIAHLKDAKSAMLNQFRREMRKLNIECSAQGSPADENNADDSDFHRGMMKVSALLRSFQDREAHQNALISRKEKHINKLKMQLLNVEQQDKSLHQQVEAMSREVSKLNLEHKELRESPISDSNGSASELSTIGEWKEKCTKLKHRVRELKEANTKLKEIRFSKSDMKALVKKVEKLTSQVLDKDVQIQALRNREMSKFTKSGVSTGSRRSRDLLVVLKEKEQKIMVLNDHLTGLMTENMRLQHSTEQYVIRYGPMDGAMMNGVIGNSGIRVPYSSNRQEPDVRSQ</sequence>
<evidence type="ECO:0000313" key="4">
    <source>
        <dbReference type="EMBL" id="RQM13572.1"/>
    </source>
</evidence>
<evidence type="ECO:0000256" key="2">
    <source>
        <dbReference type="SAM" id="MobiDB-lite"/>
    </source>
</evidence>
<dbReference type="Proteomes" id="UP000286097">
    <property type="component" value="Unassembled WGS sequence"/>
</dbReference>
<name>A0A3R7XTY6_9STRA</name>
<dbReference type="PANTHER" id="PTHR47357">
    <property type="entry name" value="COP1-INTERACTIVE PROTEIN 1"/>
    <property type="match status" value="1"/>
</dbReference>
<evidence type="ECO:0000256" key="1">
    <source>
        <dbReference type="SAM" id="Coils"/>
    </source>
</evidence>